<keyword evidence="2" id="KW-0479">Metal-binding</keyword>
<comment type="caution">
    <text evidence="4">The sequence shown here is derived from an EMBL/GenBank/DDBJ whole genome shotgun (WGS) entry which is preliminary data.</text>
</comment>
<name>T0ZQU5_9ZZZZ</name>
<dbReference type="GO" id="GO:0051539">
    <property type="term" value="F:4 iron, 4 sulfur cluster binding"/>
    <property type="evidence" value="ECO:0007669"/>
    <property type="project" value="UniProtKB-KW"/>
</dbReference>
<reference evidence="4" key="1">
    <citation type="submission" date="2013-08" db="EMBL/GenBank/DDBJ databases">
        <authorList>
            <person name="Mendez C."/>
            <person name="Richter M."/>
            <person name="Ferrer M."/>
            <person name="Sanchez J."/>
        </authorList>
    </citation>
    <scope>NUCLEOTIDE SEQUENCE</scope>
</reference>
<dbReference type="InterPro" id="IPR034405">
    <property type="entry name" value="F420"/>
</dbReference>
<evidence type="ECO:0000256" key="1">
    <source>
        <dbReference type="ARBA" id="ARBA00001966"/>
    </source>
</evidence>
<proteinExistence type="predicted"/>
<dbReference type="InterPro" id="IPR058240">
    <property type="entry name" value="rSAM_sf"/>
</dbReference>
<evidence type="ECO:0000313" key="4">
    <source>
        <dbReference type="EMBL" id="EQD47018.1"/>
    </source>
</evidence>
<dbReference type="SUPFAM" id="SSF102114">
    <property type="entry name" value="Radical SAM enzymes"/>
    <property type="match status" value="1"/>
</dbReference>
<dbReference type="EMBL" id="AUZY01008208">
    <property type="protein sequence ID" value="EQD47018.1"/>
    <property type="molecule type" value="Genomic_DNA"/>
</dbReference>
<dbReference type="GO" id="GO:0044689">
    <property type="term" value="F:7,8-didemethyl-8-hydroxy-5-deazariboflavin synthase activity"/>
    <property type="evidence" value="ECO:0007669"/>
    <property type="project" value="TreeGrafter"/>
</dbReference>
<evidence type="ECO:0000256" key="2">
    <source>
        <dbReference type="ARBA" id="ARBA00022485"/>
    </source>
</evidence>
<sequence length="183" mass="20492">ESVRSLITTKEKISGEKWLEDAKLIHRLGMKGNSTITYGHLENYDHIIDHFVRLRDNQLEQPGFISVIPLKFSPDNTPLQRARKVKHEASGRKDLDVISLGRIIAGAAIRNISVYWVALGKLTAQLALRAGGNDLVGTAFSEKVFGATDRKDKTYTSELDNIILAAGKIPVQRDTFYNIIRYS</sequence>
<evidence type="ECO:0000259" key="3">
    <source>
        <dbReference type="Pfam" id="PF19288"/>
    </source>
</evidence>
<reference evidence="4" key="2">
    <citation type="journal article" date="2014" name="ISME J.">
        <title>Microbial stratification in low pH oxic and suboxic macroscopic growths along an acid mine drainage.</title>
        <authorList>
            <person name="Mendez-Garcia C."/>
            <person name="Mesa V."/>
            <person name="Sprenger R.R."/>
            <person name="Richter M."/>
            <person name="Diez M.S."/>
            <person name="Solano J."/>
            <person name="Bargiela R."/>
            <person name="Golyshina O.V."/>
            <person name="Manteca A."/>
            <person name="Ramos J.L."/>
            <person name="Gallego J.R."/>
            <person name="Llorente I."/>
            <person name="Martins Dos Santos V.A."/>
            <person name="Jensen O.N."/>
            <person name="Pelaez A.I."/>
            <person name="Sanchez J."/>
            <person name="Ferrer M."/>
        </authorList>
    </citation>
    <scope>NUCLEOTIDE SEQUENCE</scope>
</reference>
<dbReference type="InterPro" id="IPR045567">
    <property type="entry name" value="CofH/MnqC-like_C"/>
</dbReference>
<keyword evidence="2" id="KW-0408">Iron</keyword>
<keyword evidence="2" id="KW-0004">4Fe-4S</keyword>
<accession>T0ZQU5</accession>
<comment type="cofactor">
    <cofactor evidence="1">
        <name>[4Fe-4S] cluster</name>
        <dbReference type="ChEBI" id="CHEBI:49883"/>
    </cofactor>
</comment>
<protein>
    <submittedName>
        <fullName evidence="4">Radical SAM domain-containing protein</fullName>
    </submittedName>
</protein>
<gene>
    <name evidence="4" type="ORF">B1B_12525</name>
</gene>
<feature type="domain" description="CofH/MqnC-like C-terminal" evidence="3">
    <location>
        <begin position="62"/>
        <end position="179"/>
    </location>
</feature>
<dbReference type="InterPro" id="IPR013785">
    <property type="entry name" value="Aldolase_TIM"/>
</dbReference>
<dbReference type="PANTHER" id="PTHR43076:SF14">
    <property type="entry name" value="RADICAL SAM DOMAIN PROTEIN"/>
    <property type="match status" value="1"/>
</dbReference>
<dbReference type="PANTHER" id="PTHR43076">
    <property type="entry name" value="FO SYNTHASE (COFH)"/>
    <property type="match status" value="1"/>
</dbReference>
<dbReference type="Pfam" id="PF19288">
    <property type="entry name" value="CofH_C"/>
    <property type="match status" value="1"/>
</dbReference>
<dbReference type="Gene3D" id="3.20.20.70">
    <property type="entry name" value="Aldolase class I"/>
    <property type="match status" value="1"/>
</dbReference>
<organism evidence="4">
    <name type="scientific">mine drainage metagenome</name>
    <dbReference type="NCBI Taxonomy" id="410659"/>
    <lineage>
        <taxon>unclassified sequences</taxon>
        <taxon>metagenomes</taxon>
        <taxon>ecological metagenomes</taxon>
    </lineage>
</organism>
<dbReference type="AlphaFoldDB" id="T0ZQU5"/>
<keyword evidence="2" id="KW-0411">Iron-sulfur</keyword>
<feature type="non-terminal residue" evidence="4">
    <location>
        <position position="1"/>
    </location>
</feature>